<proteinExistence type="predicted"/>
<evidence type="ECO:0000313" key="8">
    <source>
        <dbReference type="Proteomes" id="UP000255167"/>
    </source>
</evidence>
<dbReference type="SUPFAM" id="SSF52540">
    <property type="entry name" value="P-loop containing nucleoside triphosphate hydrolases"/>
    <property type="match status" value="1"/>
</dbReference>
<keyword evidence="3" id="KW-0812">Transmembrane</keyword>
<keyword evidence="4" id="KW-1133">Transmembrane helix</keyword>
<organism evidence="7 8">
    <name type="scientific">Klebsiella pneumoniae</name>
    <dbReference type="NCBI Taxonomy" id="573"/>
    <lineage>
        <taxon>Bacteria</taxon>
        <taxon>Pseudomonadati</taxon>
        <taxon>Pseudomonadota</taxon>
        <taxon>Gammaproteobacteria</taxon>
        <taxon>Enterobacterales</taxon>
        <taxon>Enterobacteriaceae</taxon>
        <taxon>Klebsiella/Raoultella group</taxon>
        <taxon>Klebsiella</taxon>
        <taxon>Klebsiella pneumoniae complex</taxon>
    </lineage>
</organism>
<keyword evidence="5" id="KW-0472">Membrane</keyword>
<evidence type="ECO:0000259" key="6">
    <source>
        <dbReference type="Pfam" id="PF10412"/>
    </source>
</evidence>
<feature type="domain" description="Type IV secretion system coupling protein TraD DNA-binding" evidence="6">
    <location>
        <begin position="10"/>
        <end position="131"/>
    </location>
</feature>
<name>A0A378H4T1_KLEPN</name>
<keyword evidence="2" id="KW-1003">Cell membrane</keyword>
<dbReference type="InterPro" id="IPR027417">
    <property type="entry name" value="P-loop_NTPase"/>
</dbReference>
<sequence>MLSAACWRWGRTRNRRVWIFADELPTLHKLPDLVEILPEARKFGGCYVFGIQSYAQLEDIYGEKAAATLFDVMNTRAFFRSPSHKIAEFAAGEIGEKEHLKASEQYSYGADPVRDGVSTVRIWSVRRWSVIPTFSLCRI</sequence>
<dbReference type="InterPro" id="IPR051539">
    <property type="entry name" value="T4SS-coupling_protein"/>
</dbReference>
<evidence type="ECO:0000256" key="2">
    <source>
        <dbReference type="ARBA" id="ARBA00022475"/>
    </source>
</evidence>
<evidence type="ECO:0000313" key="7">
    <source>
        <dbReference type="EMBL" id="STX08013.1"/>
    </source>
</evidence>
<dbReference type="CDD" id="cd01127">
    <property type="entry name" value="TrwB_TraG_TraD_VirD4"/>
    <property type="match status" value="1"/>
</dbReference>
<reference evidence="7 8" key="1">
    <citation type="submission" date="2018-06" db="EMBL/GenBank/DDBJ databases">
        <authorList>
            <consortium name="Pathogen Informatics"/>
            <person name="Doyle S."/>
        </authorList>
    </citation>
    <scope>NUCLEOTIDE SEQUENCE [LARGE SCALE GENOMIC DNA]</scope>
    <source>
        <strain evidence="7 8">NCTC9617</strain>
    </source>
</reference>
<evidence type="ECO:0000256" key="5">
    <source>
        <dbReference type="ARBA" id="ARBA00023136"/>
    </source>
</evidence>
<dbReference type="Proteomes" id="UP000255167">
    <property type="component" value="Unassembled WGS sequence"/>
</dbReference>
<comment type="subcellular location">
    <subcellularLocation>
        <location evidence="1">Cell membrane</location>
        <topology evidence="1">Multi-pass membrane protein</topology>
    </subcellularLocation>
</comment>
<evidence type="ECO:0000256" key="3">
    <source>
        <dbReference type="ARBA" id="ARBA00022692"/>
    </source>
</evidence>
<evidence type="ECO:0000256" key="4">
    <source>
        <dbReference type="ARBA" id="ARBA00022989"/>
    </source>
</evidence>
<accession>A0A378H4T1</accession>
<dbReference type="Gene3D" id="3.40.50.300">
    <property type="entry name" value="P-loop containing nucleotide triphosphate hydrolases"/>
    <property type="match status" value="1"/>
</dbReference>
<dbReference type="AlphaFoldDB" id="A0A378H4T1"/>
<dbReference type="PANTHER" id="PTHR37937:SF1">
    <property type="entry name" value="CONJUGATIVE TRANSFER: DNA TRANSPORT"/>
    <property type="match status" value="1"/>
</dbReference>
<dbReference type="GO" id="GO:0005886">
    <property type="term" value="C:plasma membrane"/>
    <property type="evidence" value="ECO:0007669"/>
    <property type="project" value="UniProtKB-SubCell"/>
</dbReference>
<dbReference type="InterPro" id="IPR019476">
    <property type="entry name" value="T4SS_TraD_DNA-bd"/>
</dbReference>
<evidence type="ECO:0000256" key="1">
    <source>
        <dbReference type="ARBA" id="ARBA00004651"/>
    </source>
</evidence>
<dbReference type="EMBL" id="UGNC01000008">
    <property type="protein sequence ID" value="STX08013.1"/>
    <property type="molecule type" value="Genomic_DNA"/>
</dbReference>
<dbReference type="Pfam" id="PF10412">
    <property type="entry name" value="TrwB_AAD_bind"/>
    <property type="match status" value="1"/>
</dbReference>
<protein>
    <submittedName>
        <fullName evidence="7">Conjugal transfer protein TraD</fullName>
    </submittedName>
</protein>
<gene>
    <name evidence="7" type="primary">traD_4</name>
    <name evidence="7" type="ORF">NCTC9617_07040</name>
</gene>
<dbReference type="PANTHER" id="PTHR37937">
    <property type="entry name" value="CONJUGATIVE TRANSFER: DNA TRANSPORT"/>
    <property type="match status" value="1"/>
</dbReference>